<sequence>MIAYRTVHVDGLKIFYREAGRPGAPTIVLLHGFPSSSHMFRNLMTELAEDFHLIAPDYPGFGNSDNPSVHDFEYSFERLADLMEKFLAALGIEQFIPYVMDYGAPIGFRIAERHPERIRALIVQNGNAYEEGLPKFWEPIRAFWQDKNETTGEALRFLLTRGATEWQYFNGARNPQHVSLDAVNADQATLERPGNQDIQLALFYDYRTNPPLYPRWQEYFRRHQPPTLVVWGKNDEIFSQPGALAFQRDLKDTEIHLLNTGHFALEEESALIAELIRRFLATRRPRG</sequence>
<dbReference type="PANTHER" id="PTHR42977">
    <property type="entry name" value="HYDROLASE-RELATED"/>
    <property type="match status" value="1"/>
</dbReference>
<protein>
    <submittedName>
        <fullName evidence="3">Alpha/beta hydrolase</fullName>
    </submittedName>
</protein>
<dbReference type="InterPro" id="IPR000073">
    <property type="entry name" value="AB_hydrolase_1"/>
</dbReference>
<dbReference type="RefSeq" id="WP_230843128.1">
    <property type="nucleotide sequence ID" value="NZ_CP063845.1"/>
</dbReference>
<accession>A0ABY3PQD4</accession>
<feature type="domain" description="AB hydrolase-1" evidence="2">
    <location>
        <begin position="25"/>
        <end position="268"/>
    </location>
</feature>
<dbReference type="PRINTS" id="PR00111">
    <property type="entry name" value="ABHYDROLASE"/>
</dbReference>
<reference evidence="3 4" key="1">
    <citation type="journal article" date="2021" name="Genome Biol. Evol.">
        <title>Complete Genome Sequencing of a Novel Gloeobacter Species from a Waterfall Cave in Mexico.</title>
        <authorList>
            <person name="Saw J.H."/>
            <person name="Cardona T."/>
            <person name="Montejano G."/>
        </authorList>
    </citation>
    <scope>NUCLEOTIDE SEQUENCE [LARGE SCALE GENOMIC DNA]</scope>
    <source>
        <strain evidence="3">MG652769</strain>
    </source>
</reference>
<dbReference type="EMBL" id="CP063845">
    <property type="protein sequence ID" value="UFP95896.1"/>
    <property type="molecule type" value="Genomic_DNA"/>
</dbReference>
<evidence type="ECO:0000259" key="2">
    <source>
        <dbReference type="Pfam" id="PF00561"/>
    </source>
</evidence>
<dbReference type="Proteomes" id="UP001054846">
    <property type="component" value="Chromosome"/>
</dbReference>
<name>A0ABY3PQD4_9CYAN</name>
<dbReference type="InterPro" id="IPR029058">
    <property type="entry name" value="AB_hydrolase_fold"/>
</dbReference>
<organism evidence="3 4">
    <name type="scientific">Gloeobacter morelensis MG652769</name>
    <dbReference type="NCBI Taxonomy" id="2781736"/>
    <lineage>
        <taxon>Bacteria</taxon>
        <taxon>Bacillati</taxon>
        <taxon>Cyanobacteriota</taxon>
        <taxon>Cyanophyceae</taxon>
        <taxon>Gloeobacterales</taxon>
        <taxon>Gloeobacteraceae</taxon>
        <taxon>Gloeobacter</taxon>
        <taxon>Gloeobacter morelensis</taxon>
    </lineage>
</organism>
<dbReference type="SUPFAM" id="SSF53474">
    <property type="entry name" value="alpha/beta-Hydrolases"/>
    <property type="match status" value="1"/>
</dbReference>
<proteinExistence type="predicted"/>
<evidence type="ECO:0000256" key="1">
    <source>
        <dbReference type="ARBA" id="ARBA00022801"/>
    </source>
</evidence>
<dbReference type="InterPro" id="IPR000639">
    <property type="entry name" value="Epox_hydrolase-like"/>
</dbReference>
<keyword evidence="4" id="KW-1185">Reference proteome</keyword>
<dbReference type="GO" id="GO:0016787">
    <property type="term" value="F:hydrolase activity"/>
    <property type="evidence" value="ECO:0007669"/>
    <property type="project" value="UniProtKB-KW"/>
</dbReference>
<evidence type="ECO:0000313" key="4">
    <source>
        <dbReference type="Proteomes" id="UP001054846"/>
    </source>
</evidence>
<keyword evidence="1 3" id="KW-0378">Hydrolase</keyword>
<dbReference type="PANTHER" id="PTHR42977:SF3">
    <property type="entry name" value="AB HYDROLASE-1 DOMAIN-CONTAINING PROTEIN"/>
    <property type="match status" value="1"/>
</dbReference>
<dbReference type="Gene3D" id="3.40.50.1820">
    <property type="entry name" value="alpha/beta hydrolase"/>
    <property type="match status" value="1"/>
</dbReference>
<dbReference type="Pfam" id="PF00561">
    <property type="entry name" value="Abhydrolase_1"/>
    <property type="match status" value="1"/>
</dbReference>
<dbReference type="PRINTS" id="PR00412">
    <property type="entry name" value="EPOXHYDRLASE"/>
</dbReference>
<dbReference type="InterPro" id="IPR051340">
    <property type="entry name" value="Haloalkane_dehalogenase"/>
</dbReference>
<evidence type="ECO:0000313" key="3">
    <source>
        <dbReference type="EMBL" id="UFP95896.1"/>
    </source>
</evidence>
<gene>
    <name evidence="3" type="ORF">ISF26_06655</name>
</gene>